<protein>
    <submittedName>
        <fullName evidence="1">DUF4406 domain-containing protein</fullName>
    </submittedName>
</protein>
<dbReference type="Pfam" id="PF14359">
    <property type="entry name" value="DUF4406"/>
    <property type="match status" value="1"/>
</dbReference>
<reference evidence="1" key="1">
    <citation type="submission" date="2019-04" db="EMBL/GenBank/DDBJ databases">
        <title>Whole genome sequencing of oral phylogroup 2 treponemes.</title>
        <authorList>
            <person name="Chan Y."/>
            <person name="Zeng H.H."/>
            <person name="Yu X.L."/>
            <person name="Leung W.K."/>
            <person name="Watt R.M."/>
        </authorList>
    </citation>
    <scope>NUCLEOTIDE SEQUENCE</scope>
    <source>
        <strain evidence="1">OMZ 847</strain>
    </source>
</reference>
<organism evidence="1 2">
    <name type="scientific">Treponema putidum</name>
    <dbReference type="NCBI Taxonomy" id="221027"/>
    <lineage>
        <taxon>Bacteria</taxon>
        <taxon>Pseudomonadati</taxon>
        <taxon>Spirochaetota</taxon>
        <taxon>Spirochaetia</taxon>
        <taxon>Spirochaetales</taxon>
        <taxon>Treponemataceae</taxon>
        <taxon>Treponema</taxon>
    </lineage>
</organism>
<evidence type="ECO:0000313" key="1">
    <source>
        <dbReference type="EMBL" id="UTY27595.1"/>
    </source>
</evidence>
<keyword evidence="2" id="KW-1185">Reference proteome</keyword>
<dbReference type="EMBL" id="CP038802">
    <property type="protein sequence ID" value="UTY27595.1"/>
    <property type="molecule type" value="Genomic_DNA"/>
</dbReference>
<gene>
    <name evidence="1" type="ORF">E4N76_00320</name>
</gene>
<dbReference type="RefSeq" id="WP_255805591.1">
    <property type="nucleotide sequence ID" value="NZ_CP038802.1"/>
</dbReference>
<name>A0ABY5HRE5_9SPIR</name>
<evidence type="ECO:0000313" key="2">
    <source>
        <dbReference type="Proteomes" id="UP001059401"/>
    </source>
</evidence>
<sequence length="103" mass="11945">MKQLYLCGAVTKNPNYKQDFENARKRLIEADYGVISPVIFCKEDWDWNKCMRKCLAVIAKNENLSIALIESEHKSRGQDLVLSIAKELDLEIKTVDEWVEVIK</sequence>
<dbReference type="InterPro" id="IPR025518">
    <property type="entry name" value="DUF4406"/>
</dbReference>
<proteinExistence type="predicted"/>
<dbReference type="Proteomes" id="UP001059401">
    <property type="component" value="Chromosome"/>
</dbReference>
<accession>A0ABY5HRE5</accession>